<dbReference type="EMBL" id="CP009533">
    <property type="protein sequence ID" value="AIS19260.1"/>
    <property type="molecule type" value="Genomic_DNA"/>
</dbReference>
<dbReference type="InterPro" id="IPR001623">
    <property type="entry name" value="DnaJ_domain"/>
</dbReference>
<evidence type="ECO:0000313" key="4">
    <source>
        <dbReference type="Proteomes" id="UP000029499"/>
    </source>
</evidence>
<evidence type="ECO:0000256" key="1">
    <source>
        <dbReference type="ARBA" id="ARBA00023186"/>
    </source>
</evidence>
<dbReference type="Proteomes" id="UP000029499">
    <property type="component" value="Chromosome"/>
</dbReference>
<protein>
    <submittedName>
        <fullName evidence="3">Molecular chaperone DnaJ</fullName>
    </submittedName>
</protein>
<dbReference type="SMART" id="SM00271">
    <property type="entry name" value="DnaJ"/>
    <property type="match status" value="1"/>
</dbReference>
<dbReference type="eggNOG" id="COG1076">
    <property type="taxonomic scope" value="Bacteria"/>
</dbReference>
<gene>
    <name evidence="3" type="ORF">LT40_18420</name>
</gene>
<dbReference type="InterPro" id="IPR029024">
    <property type="entry name" value="TerB-like"/>
</dbReference>
<organism evidence="3 4">
    <name type="scientific">Pseudomonas rhizosphaerae</name>
    <dbReference type="NCBI Taxonomy" id="216142"/>
    <lineage>
        <taxon>Bacteria</taxon>
        <taxon>Pseudomonadati</taxon>
        <taxon>Pseudomonadota</taxon>
        <taxon>Gammaproteobacteria</taxon>
        <taxon>Pseudomonadales</taxon>
        <taxon>Pseudomonadaceae</taxon>
        <taxon>Pseudomonas</taxon>
    </lineage>
</organism>
<dbReference type="PRINTS" id="PR00625">
    <property type="entry name" value="JDOMAIN"/>
</dbReference>
<proteinExistence type="predicted"/>
<dbReference type="InterPro" id="IPR036869">
    <property type="entry name" value="J_dom_sf"/>
</dbReference>
<dbReference type="KEGG" id="prh:LT40_18420"/>
<sequence>MLWPTTVVGAAAGYAVADIPGALLGLVLGQALDRHLRLQTWGELKDRLKGKSVLRDQELLFVLLGRVAKAEGQVLAAHIQQARLEMRSLNLNEQARRRAIGAFNRGKAGGDQLRGHLLRLKHQPNSAEGVLRACWRMVWADGQAGTAERELVVTWGKWLGWSSARVQGLGQDYEPRHKPVAKRGGAYEEAMRLLGVSSTTEPDQIKRAYRRLLSRHHPDKLVGGGATPAQIREATDRTRELHNAYSLIRERRDLR</sequence>
<keyword evidence="1" id="KW-0143">Chaperone</keyword>
<dbReference type="SUPFAM" id="SSF158682">
    <property type="entry name" value="TerB-like"/>
    <property type="match status" value="1"/>
</dbReference>
<dbReference type="Gene3D" id="1.10.3680.10">
    <property type="entry name" value="TerB-like"/>
    <property type="match status" value="1"/>
</dbReference>
<reference evidence="3 4" key="1">
    <citation type="journal article" date="2015" name="J. Biotechnol.">
        <title>Complete genome sequence of Pseudomonas rhizosphaerae IH5T (=DSM 16299T), a phosphate-solubilizing rhizobacterium for bacterial biofertilizer.</title>
        <authorList>
            <person name="Kwak Y."/>
            <person name="Jung B.K."/>
            <person name="Shin J.H."/>
        </authorList>
    </citation>
    <scope>NUCLEOTIDE SEQUENCE [LARGE SCALE GENOMIC DNA]</scope>
    <source>
        <strain evidence="3">DSM 16299</strain>
    </source>
</reference>
<accession>A0A089Z0H9</accession>
<evidence type="ECO:0000259" key="2">
    <source>
        <dbReference type="PROSITE" id="PS50076"/>
    </source>
</evidence>
<dbReference type="InterPro" id="IPR007791">
    <property type="entry name" value="DjlA_N"/>
</dbReference>
<keyword evidence="4" id="KW-1185">Reference proteome</keyword>
<dbReference type="CDD" id="cd07316">
    <property type="entry name" value="terB_like_DjlA"/>
    <property type="match status" value="1"/>
</dbReference>
<dbReference type="Pfam" id="PF05099">
    <property type="entry name" value="TerB"/>
    <property type="match status" value="1"/>
</dbReference>
<dbReference type="STRING" id="216142.LT40_18420"/>
<dbReference type="SUPFAM" id="SSF46565">
    <property type="entry name" value="Chaperone J-domain"/>
    <property type="match status" value="1"/>
</dbReference>
<dbReference type="Pfam" id="PF00226">
    <property type="entry name" value="DnaJ"/>
    <property type="match status" value="1"/>
</dbReference>
<dbReference type="PROSITE" id="PS50076">
    <property type="entry name" value="DNAJ_2"/>
    <property type="match status" value="1"/>
</dbReference>
<dbReference type="AlphaFoldDB" id="A0A089Z0H9"/>
<dbReference type="HOGENOM" id="CLU_066221_1_1_6"/>
<dbReference type="Gene3D" id="1.10.287.110">
    <property type="entry name" value="DnaJ domain"/>
    <property type="match status" value="1"/>
</dbReference>
<dbReference type="OrthoDB" id="9782583at2"/>
<feature type="domain" description="J" evidence="2">
    <location>
        <begin position="189"/>
        <end position="255"/>
    </location>
</feature>
<evidence type="ECO:0000313" key="3">
    <source>
        <dbReference type="EMBL" id="AIS19260.1"/>
    </source>
</evidence>
<name>A0A089Z0H9_9PSED</name>
<dbReference type="CDD" id="cd06257">
    <property type="entry name" value="DnaJ"/>
    <property type="match status" value="1"/>
</dbReference>
<dbReference type="RefSeq" id="WP_043192475.1">
    <property type="nucleotide sequence ID" value="NZ_CP009533.1"/>
</dbReference>